<feature type="chain" id="PRO_5042039497" evidence="3">
    <location>
        <begin position="21"/>
        <end position="309"/>
    </location>
</feature>
<dbReference type="EMBL" id="JAEAOA010001522">
    <property type="protein sequence ID" value="KAK3583484.1"/>
    <property type="molecule type" value="Genomic_DNA"/>
</dbReference>
<name>A0AAE0VML6_9BIVA</name>
<proteinExistence type="predicted"/>
<gene>
    <name evidence="4" type="ORF">CHS0354_025617</name>
</gene>
<dbReference type="AlphaFoldDB" id="A0AAE0VML6"/>
<evidence type="ECO:0000256" key="1">
    <source>
        <dbReference type="SAM" id="MobiDB-lite"/>
    </source>
</evidence>
<dbReference type="Proteomes" id="UP001195483">
    <property type="component" value="Unassembled WGS sequence"/>
</dbReference>
<feature type="transmembrane region" description="Helical" evidence="2">
    <location>
        <begin position="237"/>
        <end position="260"/>
    </location>
</feature>
<evidence type="ECO:0000256" key="3">
    <source>
        <dbReference type="SAM" id="SignalP"/>
    </source>
</evidence>
<feature type="signal peptide" evidence="3">
    <location>
        <begin position="1"/>
        <end position="20"/>
    </location>
</feature>
<keyword evidence="3" id="KW-0732">Signal</keyword>
<evidence type="ECO:0000313" key="4">
    <source>
        <dbReference type="EMBL" id="KAK3583484.1"/>
    </source>
</evidence>
<keyword evidence="5" id="KW-1185">Reference proteome</keyword>
<accession>A0AAE0VML6</accession>
<evidence type="ECO:0000256" key="2">
    <source>
        <dbReference type="SAM" id="Phobius"/>
    </source>
</evidence>
<dbReference type="PROSITE" id="PS51257">
    <property type="entry name" value="PROKAR_LIPOPROTEIN"/>
    <property type="match status" value="1"/>
</dbReference>
<reference evidence="4" key="2">
    <citation type="journal article" date="2021" name="Genome Biol. Evol.">
        <title>Developing a high-quality reference genome for a parasitic bivalve with doubly uniparental inheritance (Bivalvia: Unionida).</title>
        <authorList>
            <person name="Smith C.H."/>
        </authorList>
    </citation>
    <scope>NUCLEOTIDE SEQUENCE</scope>
    <source>
        <strain evidence="4">CHS0354</strain>
        <tissue evidence="4">Mantle</tissue>
    </source>
</reference>
<evidence type="ECO:0000313" key="5">
    <source>
        <dbReference type="Proteomes" id="UP001195483"/>
    </source>
</evidence>
<feature type="region of interest" description="Disordered" evidence="1">
    <location>
        <begin position="276"/>
        <end position="309"/>
    </location>
</feature>
<comment type="caution">
    <text evidence="4">The sequence shown here is derived from an EMBL/GenBank/DDBJ whole genome shotgun (WGS) entry which is preliminary data.</text>
</comment>
<keyword evidence="2" id="KW-1133">Transmembrane helix</keyword>
<protein>
    <submittedName>
        <fullName evidence="4">Uncharacterized protein</fullName>
    </submittedName>
</protein>
<organism evidence="4 5">
    <name type="scientific">Potamilus streckersoni</name>
    <dbReference type="NCBI Taxonomy" id="2493646"/>
    <lineage>
        <taxon>Eukaryota</taxon>
        <taxon>Metazoa</taxon>
        <taxon>Spiralia</taxon>
        <taxon>Lophotrochozoa</taxon>
        <taxon>Mollusca</taxon>
        <taxon>Bivalvia</taxon>
        <taxon>Autobranchia</taxon>
        <taxon>Heteroconchia</taxon>
        <taxon>Palaeoheterodonta</taxon>
        <taxon>Unionida</taxon>
        <taxon>Unionoidea</taxon>
        <taxon>Unionidae</taxon>
        <taxon>Ambleminae</taxon>
        <taxon>Lampsilini</taxon>
        <taxon>Potamilus</taxon>
    </lineage>
</organism>
<reference evidence="4" key="1">
    <citation type="journal article" date="2021" name="Genome Biol. Evol.">
        <title>A High-Quality Reference Genome for a Parasitic Bivalve with Doubly Uniparental Inheritance (Bivalvia: Unionida).</title>
        <authorList>
            <person name="Smith C.H."/>
        </authorList>
    </citation>
    <scope>NUCLEOTIDE SEQUENCE</scope>
    <source>
        <strain evidence="4">CHS0354</strain>
    </source>
</reference>
<sequence length="309" mass="34895">MAKSLHNCVLLLVTVMAASCTVSVAGIIYKSVCEGESVQVFQNITSASFKKKFTLYKTGVSKQEVIGIWFMNHSSIEDEIQDKYEAKVLFENGSIILRNIESTDEATYALVYDTDGWFDRKETQILALAPPTNPCKPKIRQEDHFLIALLDNQDYCGRPLVSVQWMDYPGISYKDKAVIVVPPGKDACTYYACIEGEALTCARKSTEREYCEHITIGSTRRESIPVPSVDISHLRTITFVIAVIVSLVLLVLIVSPIILWKYCRIVPRDHERVRSDDQLLDQPSLQHRSFPGQNDPEPRHDDPEIEPLS</sequence>
<keyword evidence="2" id="KW-0812">Transmembrane</keyword>
<keyword evidence="2" id="KW-0472">Membrane</keyword>
<reference evidence="4" key="3">
    <citation type="submission" date="2023-05" db="EMBL/GenBank/DDBJ databases">
        <authorList>
            <person name="Smith C.H."/>
        </authorList>
    </citation>
    <scope>NUCLEOTIDE SEQUENCE</scope>
    <source>
        <strain evidence="4">CHS0354</strain>
        <tissue evidence="4">Mantle</tissue>
    </source>
</reference>